<name>A0A848ET50_MEGEL</name>
<evidence type="ECO:0000259" key="1">
    <source>
        <dbReference type="PROSITE" id="PS50902"/>
    </source>
</evidence>
<reference evidence="2 3" key="1">
    <citation type="submission" date="2020-04" db="EMBL/GenBank/DDBJ databases">
        <authorList>
            <person name="Hitch T.C.A."/>
            <person name="Wylensek D."/>
            <person name="Clavel T."/>
        </authorList>
    </citation>
    <scope>NUCLEOTIDE SEQUENCE [LARGE SCALE GENOMIC DNA]</scope>
    <source>
        <strain evidence="2 3">WCA-386-APC-2A</strain>
    </source>
</reference>
<protein>
    <submittedName>
        <fullName evidence="2">Flavodoxin</fullName>
    </submittedName>
</protein>
<dbReference type="PROSITE" id="PS50902">
    <property type="entry name" value="FLAVODOXIN_LIKE"/>
    <property type="match status" value="1"/>
</dbReference>
<dbReference type="AlphaFoldDB" id="A0A848ET50"/>
<accession>A0A848ET50</accession>
<dbReference type="InterPro" id="IPR029039">
    <property type="entry name" value="Flavoprotein-like_sf"/>
</dbReference>
<dbReference type="Proteomes" id="UP000536773">
    <property type="component" value="Unassembled WGS sequence"/>
</dbReference>
<organism evidence="2 3">
    <name type="scientific">Megasphaera elsdenii</name>
    <dbReference type="NCBI Taxonomy" id="907"/>
    <lineage>
        <taxon>Bacteria</taxon>
        <taxon>Bacillati</taxon>
        <taxon>Bacillota</taxon>
        <taxon>Negativicutes</taxon>
        <taxon>Veillonellales</taxon>
        <taxon>Veillonellaceae</taxon>
        <taxon>Megasphaera</taxon>
    </lineage>
</organism>
<proteinExistence type="predicted"/>
<evidence type="ECO:0000313" key="2">
    <source>
        <dbReference type="EMBL" id="NMK39002.1"/>
    </source>
</evidence>
<dbReference type="GO" id="GO:0010181">
    <property type="term" value="F:FMN binding"/>
    <property type="evidence" value="ECO:0007669"/>
    <property type="project" value="InterPro"/>
</dbReference>
<dbReference type="EMBL" id="JABBJH010000007">
    <property type="protein sequence ID" value="NMK39002.1"/>
    <property type="molecule type" value="Genomic_DNA"/>
</dbReference>
<feature type="domain" description="Flavodoxin-like" evidence="1">
    <location>
        <begin position="5"/>
        <end position="162"/>
    </location>
</feature>
<sequence>MKKMLIVYYSWSNGNTAKIAAQLQRVAGADMERIETLHPYEGRYDDVVAQGQREVNSGFMPEIKALPYDPADYDVIAVGTPTWWYTMAPAVKSFLADHDFSGKQVILFQTHGGWPGHTLKDMEKACRGASFGPSLAVQFDSTGGSKLVTAAQDIDDWIEEVKAVHRSSFVEGDSL</sequence>
<dbReference type="Gene3D" id="3.40.50.360">
    <property type="match status" value="1"/>
</dbReference>
<dbReference type="RefSeq" id="WP_169013487.1">
    <property type="nucleotide sequence ID" value="NZ_DAWCUD010000148.1"/>
</dbReference>
<dbReference type="PANTHER" id="PTHR39201">
    <property type="entry name" value="EXPORTED PROTEIN-RELATED"/>
    <property type="match status" value="1"/>
</dbReference>
<comment type="caution">
    <text evidence="2">The sequence shown here is derived from an EMBL/GenBank/DDBJ whole genome shotgun (WGS) entry which is preliminary data.</text>
</comment>
<dbReference type="SUPFAM" id="SSF52218">
    <property type="entry name" value="Flavoproteins"/>
    <property type="match status" value="1"/>
</dbReference>
<dbReference type="Pfam" id="PF12682">
    <property type="entry name" value="Flavodoxin_4"/>
    <property type="match status" value="1"/>
</dbReference>
<gene>
    <name evidence="2" type="ORF">HG933_06360</name>
</gene>
<dbReference type="GO" id="GO:0016651">
    <property type="term" value="F:oxidoreductase activity, acting on NAD(P)H"/>
    <property type="evidence" value="ECO:0007669"/>
    <property type="project" value="UniProtKB-ARBA"/>
</dbReference>
<dbReference type="InterPro" id="IPR008254">
    <property type="entry name" value="Flavodoxin/NO_synth"/>
</dbReference>
<evidence type="ECO:0000313" key="3">
    <source>
        <dbReference type="Proteomes" id="UP000536773"/>
    </source>
</evidence>
<dbReference type="PANTHER" id="PTHR39201:SF1">
    <property type="entry name" value="FLAVODOXIN-LIKE DOMAIN-CONTAINING PROTEIN"/>
    <property type="match status" value="1"/>
</dbReference>